<accession>A0A0F9DAG6</accession>
<name>A0A0F9DAG6_9ZZZZ</name>
<reference evidence="1" key="1">
    <citation type="journal article" date="2015" name="Nature">
        <title>Complex archaea that bridge the gap between prokaryotes and eukaryotes.</title>
        <authorList>
            <person name="Spang A."/>
            <person name="Saw J.H."/>
            <person name="Jorgensen S.L."/>
            <person name="Zaremba-Niedzwiedzka K."/>
            <person name="Martijn J."/>
            <person name="Lind A.E."/>
            <person name="van Eijk R."/>
            <person name="Schleper C."/>
            <person name="Guy L."/>
            <person name="Ettema T.J."/>
        </authorList>
    </citation>
    <scope>NUCLEOTIDE SEQUENCE</scope>
</reference>
<dbReference type="AlphaFoldDB" id="A0A0F9DAG6"/>
<dbReference type="EMBL" id="LAZR01029742">
    <property type="protein sequence ID" value="KKL58669.1"/>
    <property type="molecule type" value="Genomic_DNA"/>
</dbReference>
<proteinExistence type="predicted"/>
<comment type="caution">
    <text evidence="1">The sequence shown here is derived from an EMBL/GenBank/DDBJ whole genome shotgun (WGS) entry which is preliminary data.</text>
</comment>
<protein>
    <submittedName>
        <fullName evidence="1">Uncharacterized protein</fullName>
    </submittedName>
</protein>
<sequence length="72" mass="7968">MKITITKLEPYQIVSSGHDGYDGTMIHFSYTGKGFDITGTVEIETDQDNRENYPSLSLSDAYGLLANMAMTI</sequence>
<organism evidence="1">
    <name type="scientific">marine sediment metagenome</name>
    <dbReference type="NCBI Taxonomy" id="412755"/>
    <lineage>
        <taxon>unclassified sequences</taxon>
        <taxon>metagenomes</taxon>
        <taxon>ecological metagenomes</taxon>
    </lineage>
</organism>
<evidence type="ECO:0000313" key="1">
    <source>
        <dbReference type="EMBL" id="KKL58669.1"/>
    </source>
</evidence>
<gene>
    <name evidence="1" type="ORF">LCGC14_2223080</name>
</gene>